<evidence type="ECO:0000313" key="7">
    <source>
        <dbReference type="Proteomes" id="UP000285190"/>
    </source>
</evidence>
<name>A0A418X1E3_9BURK</name>
<dbReference type="Gene3D" id="3.90.226.10">
    <property type="entry name" value="2-enoyl-CoA Hydratase, Chain A, domain 1"/>
    <property type="match status" value="1"/>
</dbReference>
<dbReference type="OrthoDB" id="6999246at2"/>
<dbReference type="GO" id="GO:0006508">
    <property type="term" value="P:proteolysis"/>
    <property type="evidence" value="ECO:0007669"/>
    <property type="project" value="UniProtKB-KW"/>
</dbReference>
<accession>A0A418X1E3</accession>
<dbReference type="RefSeq" id="WP_119738671.1">
    <property type="nucleotide sequence ID" value="NZ_QYUN01000002.1"/>
</dbReference>
<dbReference type="Proteomes" id="UP000285190">
    <property type="component" value="Unassembled WGS sequence"/>
</dbReference>
<dbReference type="SUPFAM" id="SSF52096">
    <property type="entry name" value="ClpP/crotonase"/>
    <property type="match status" value="1"/>
</dbReference>
<comment type="similarity">
    <text evidence="1">Belongs to the peptidase S49 family.</text>
</comment>
<evidence type="ECO:0000313" key="6">
    <source>
        <dbReference type="EMBL" id="RJG06256.1"/>
    </source>
</evidence>
<protein>
    <submittedName>
        <fullName evidence="6">S49 family peptidase</fullName>
    </submittedName>
</protein>
<comment type="caution">
    <text evidence="6">The sequence shown here is derived from an EMBL/GenBank/DDBJ whole genome shotgun (WGS) entry which is preliminary data.</text>
</comment>
<evidence type="ECO:0000256" key="2">
    <source>
        <dbReference type="ARBA" id="ARBA00022670"/>
    </source>
</evidence>
<gene>
    <name evidence="6" type="ORF">D3870_09745</name>
</gene>
<dbReference type="PANTHER" id="PTHR33209">
    <property type="entry name" value="PROTEASE 4"/>
    <property type="match status" value="1"/>
</dbReference>
<feature type="domain" description="Peptidase S49" evidence="5">
    <location>
        <begin position="137"/>
        <end position="275"/>
    </location>
</feature>
<keyword evidence="4" id="KW-0720">Serine protease</keyword>
<dbReference type="InterPro" id="IPR029045">
    <property type="entry name" value="ClpP/crotonase-like_dom_sf"/>
</dbReference>
<keyword evidence="2" id="KW-0645">Protease</keyword>
<sequence length="317" mass="33205">MKKAYLAELIFNTPLAIHGSKLEIILNVLQAHLNIAEIGAMEDDELPASLNAAKSGPAFQDVGHGVAVLPIYGSLTHRTRGLDAMSGIQSYKQLSADFHAMVNDGSVRHIVLDLNTPGGSVNGLFDLADEISSARGIKPISAIVDESAYSAGYAIASAADEIIVPRMGGVGSIGVIAAHVDRSAMLANSGIKVTPIYAGARKADGLPDSPLTDEALSRLQAEVDRAYELFVETVAKNRGMTAAAVRATEADTYRGDDAIRIGLADKVMTAKDALRDIIARNVNTQPQGKAGGRVQRAAQAMQIIGAQQNPSGSPRGV</sequence>
<evidence type="ECO:0000256" key="4">
    <source>
        <dbReference type="ARBA" id="ARBA00022825"/>
    </source>
</evidence>
<dbReference type="GO" id="GO:0008236">
    <property type="term" value="F:serine-type peptidase activity"/>
    <property type="evidence" value="ECO:0007669"/>
    <property type="project" value="UniProtKB-KW"/>
</dbReference>
<organism evidence="6 7">
    <name type="scientific">Noviherbaspirillum cavernae</name>
    <dbReference type="NCBI Taxonomy" id="2320862"/>
    <lineage>
        <taxon>Bacteria</taxon>
        <taxon>Pseudomonadati</taxon>
        <taxon>Pseudomonadota</taxon>
        <taxon>Betaproteobacteria</taxon>
        <taxon>Burkholderiales</taxon>
        <taxon>Oxalobacteraceae</taxon>
        <taxon>Noviherbaspirillum</taxon>
    </lineage>
</organism>
<dbReference type="Gene3D" id="6.20.330.10">
    <property type="match status" value="1"/>
</dbReference>
<proteinExistence type="inferred from homology"/>
<dbReference type="CDD" id="cd07022">
    <property type="entry name" value="S49_Sppa_36K_type"/>
    <property type="match status" value="1"/>
</dbReference>
<keyword evidence="3" id="KW-0378">Hydrolase</keyword>
<dbReference type="AlphaFoldDB" id="A0A418X1E3"/>
<evidence type="ECO:0000256" key="3">
    <source>
        <dbReference type="ARBA" id="ARBA00022801"/>
    </source>
</evidence>
<dbReference type="PANTHER" id="PTHR33209:SF1">
    <property type="entry name" value="PEPTIDASE S49 DOMAIN-CONTAINING PROTEIN"/>
    <property type="match status" value="1"/>
</dbReference>
<dbReference type="InterPro" id="IPR033855">
    <property type="entry name" value="Protein_C"/>
</dbReference>
<keyword evidence="7" id="KW-1185">Reference proteome</keyword>
<dbReference type="InterPro" id="IPR002142">
    <property type="entry name" value="Peptidase_S49"/>
</dbReference>
<evidence type="ECO:0000256" key="1">
    <source>
        <dbReference type="ARBA" id="ARBA00008683"/>
    </source>
</evidence>
<dbReference type="Pfam" id="PF01343">
    <property type="entry name" value="Peptidase_S49"/>
    <property type="match status" value="1"/>
</dbReference>
<reference evidence="6 7" key="1">
    <citation type="submission" date="2018-09" db="EMBL/GenBank/DDBJ databases">
        <authorList>
            <person name="Zhu H."/>
        </authorList>
    </citation>
    <scope>NUCLEOTIDE SEQUENCE [LARGE SCALE GENOMIC DNA]</scope>
    <source>
        <strain evidence="6 7">K2R10-39</strain>
    </source>
</reference>
<dbReference type="EMBL" id="QYUN01000002">
    <property type="protein sequence ID" value="RJG06256.1"/>
    <property type="molecule type" value="Genomic_DNA"/>
</dbReference>
<evidence type="ECO:0000259" key="5">
    <source>
        <dbReference type="Pfam" id="PF01343"/>
    </source>
</evidence>